<sequence>MHDVLARPLPPARPRKRAIATAAALDAVAVVVFAAVGRSSHDSSLDVAGVLGAAWPFLVALAVGWLALRAHKRPRALWPTGVGLWGLTWALGMALRAVTGGGTALPFVLVALGVLGALLVGWRFLARFTAGARSSYPGLSQH</sequence>
<feature type="transmembrane region" description="Helical" evidence="1">
    <location>
        <begin position="18"/>
        <end position="36"/>
    </location>
</feature>
<gene>
    <name evidence="2" type="ORF">SAMN04488035_0747</name>
</gene>
<evidence type="ECO:0000313" key="3">
    <source>
        <dbReference type="Proteomes" id="UP000198520"/>
    </source>
</evidence>
<dbReference type="InterPro" id="IPR021414">
    <property type="entry name" value="DUF3054"/>
</dbReference>
<dbReference type="OrthoDB" id="3698172at2"/>
<dbReference type="Pfam" id="PF11255">
    <property type="entry name" value="DUF3054"/>
    <property type="match status" value="1"/>
</dbReference>
<feature type="transmembrane region" description="Helical" evidence="1">
    <location>
        <begin position="104"/>
        <end position="125"/>
    </location>
</feature>
<evidence type="ECO:0000313" key="2">
    <source>
        <dbReference type="EMBL" id="SFE84357.1"/>
    </source>
</evidence>
<protein>
    <recommendedName>
        <fullName evidence="4">DUF3054 domain-containing protein</fullName>
    </recommendedName>
</protein>
<keyword evidence="1" id="KW-0812">Transmembrane</keyword>
<organism evidence="2 3">
    <name type="scientific">Flavimobilis marinus</name>
    <dbReference type="NCBI Taxonomy" id="285351"/>
    <lineage>
        <taxon>Bacteria</taxon>
        <taxon>Bacillati</taxon>
        <taxon>Actinomycetota</taxon>
        <taxon>Actinomycetes</taxon>
        <taxon>Micrococcales</taxon>
        <taxon>Jonesiaceae</taxon>
        <taxon>Flavimobilis</taxon>
    </lineage>
</organism>
<dbReference type="EMBL" id="FONZ01000001">
    <property type="protein sequence ID" value="SFE84357.1"/>
    <property type="molecule type" value="Genomic_DNA"/>
</dbReference>
<feature type="transmembrane region" description="Helical" evidence="1">
    <location>
        <begin position="80"/>
        <end position="98"/>
    </location>
</feature>
<dbReference type="AlphaFoldDB" id="A0A1I2DV75"/>
<name>A0A1I2DV75_9MICO</name>
<dbReference type="Proteomes" id="UP000198520">
    <property type="component" value="Unassembled WGS sequence"/>
</dbReference>
<proteinExistence type="predicted"/>
<evidence type="ECO:0000256" key="1">
    <source>
        <dbReference type="SAM" id="Phobius"/>
    </source>
</evidence>
<accession>A0A1I2DV75</accession>
<reference evidence="3" key="1">
    <citation type="submission" date="2016-10" db="EMBL/GenBank/DDBJ databases">
        <authorList>
            <person name="Varghese N."/>
            <person name="Submissions S."/>
        </authorList>
    </citation>
    <scope>NUCLEOTIDE SEQUENCE [LARGE SCALE GENOMIC DNA]</scope>
    <source>
        <strain evidence="3">DSM 19083</strain>
    </source>
</reference>
<evidence type="ECO:0008006" key="4">
    <source>
        <dbReference type="Google" id="ProtNLM"/>
    </source>
</evidence>
<dbReference type="RefSeq" id="WP_093375139.1">
    <property type="nucleotide sequence ID" value="NZ_BNAN01000001.1"/>
</dbReference>
<keyword evidence="1" id="KW-0472">Membrane</keyword>
<feature type="transmembrane region" description="Helical" evidence="1">
    <location>
        <begin position="48"/>
        <end position="68"/>
    </location>
</feature>
<keyword evidence="3" id="KW-1185">Reference proteome</keyword>
<keyword evidence="1" id="KW-1133">Transmembrane helix</keyword>
<dbReference type="STRING" id="285351.SAMN04488035_0747"/>